<protein>
    <submittedName>
        <fullName evidence="2">Uncharacterized protein</fullName>
    </submittedName>
</protein>
<keyword evidence="3" id="KW-1185">Reference proteome</keyword>
<name>A0ABW4F8I3_9PSEU</name>
<sequence>MAAVRDYYGGTRKRSAHGRTQGGAINDYEWLVKDLLALAVEASIRAEFDEPRSAAFAELGSEVYRAIFKATEDVLPAGALQAFAEERKP</sequence>
<accession>A0ABW4F8I3</accession>
<comment type="caution">
    <text evidence="2">The sequence shown here is derived from an EMBL/GenBank/DDBJ whole genome shotgun (WGS) entry which is preliminary data.</text>
</comment>
<organism evidence="2 3">
    <name type="scientific">Pseudonocardia yunnanensis</name>
    <dbReference type="NCBI Taxonomy" id="58107"/>
    <lineage>
        <taxon>Bacteria</taxon>
        <taxon>Bacillati</taxon>
        <taxon>Actinomycetota</taxon>
        <taxon>Actinomycetes</taxon>
        <taxon>Pseudonocardiales</taxon>
        <taxon>Pseudonocardiaceae</taxon>
        <taxon>Pseudonocardia</taxon>
    </lineage>
</organism>
<feature type="region of interest" description="Disordered" evidence="1">
    <location>
        <begin position="1"/>
        <end position="20"/>
    </location>
</feature>
<dbReference type="Proteomes" id="UP001597114">
    <property type="component" value="Unassembled WGS sequence"/>
</dbReference>
<evidence type="ECO:0000313" key="2">
    <source>
        <dbReference type="EMBL" id="MFD1523202.1"/>
    </source>
</evidence>
<gene>
    <name evidence="2" type="ORF">ACFSJD_37355</name>
</gene>
<evidence type="ECO:0000313" key="3">
    <source>
        <dbReference type="Proteomes" id="UP001597114"/>
    </source>
</evidence>
<proteinExistence type="predicted"/>
<dbReference type="EMBL" id="JBHUCO010000058">
    <property type="protein sequence ID" value="MFD1523202.1"/>
    <property type="molecule type" value="Genomic_DNA"/>
</dbReference>
<evidence type="ECO:0000256" key="1">
    <source>
        <dbReference type="SAM" id="MobiDB-lite"/>
    </source>
</evidence>
<reference evidence="3" key="1">
    <citation type="journal article" date="2019" name="Int. J. Syst. Evol. Microbiol.">
        <title>The Global Catalogue of Microorganisms (GCM) 10K type strain sequencing project: providing services to taxonomists for standard genome sequencing and annotation.</title>
        <authorList>
            <consortium name="The Broad Institute Genomics Platform"/>
            <consortium name="The Broad Institute Genome Sequencing Center for Infectious Disease"/>
            <person name="Wu L."/>
            <person name="Ma J."/>
        </authorList>
    </citation>
    <scope>NUCLEOTIDE SEQUENCE [LARGE SCALE GENOMIC DNA]</scope>
    <source>
        <strain evidence="3">CCM 7043</strain>
    </source>
</reference>
<dbReference type="RefSeq" id="WP_344727810.1">
    <property type="nucleotide sequence ID" value="NZ_BAAAUS010000046.1"/>
</dbReference>